<name>A0A4R3YYW1_9FIRM</name>
<feature type="transmembrane region" description="Helical" evidence="5">
    <location>
        <begin position="451"/>
        <end position="473"/>
    </location>
</feature>
<evidence type="ECO:0000256" key="1">
    <source>
        <dbReference type="ARBA" id="ARBA00004141"/>
    </source>
</evidence>
<dbReference type="RefSeq" id="WP_243646669.1">
    <property type="nucleotide sequence ID" value="NZ_JANKBF010000009.1"/>
</dbReference>
<protein>
    <submittedName>
        <fullName evidence="7">ABC-2 family transporter</fullName>
    </submittedName>
</protein>
<feature type="transmembrane region" description="Helical" evidence="5">
    <location>
        <begin position="392"/>
        <end position="413"/>
    </location>
</feature>
<gene>
    <name evidence="7" type="ORF">EDD60_11659</name>
</gene>
<feature type="transmembrane region" description="Helical" evidence="5">
    <location>
        <begin position="760"/>
        <end position="783"/>
    </location>
</feature>
<evidence type="ECO:0000259" key="6">
    <source>
        <dbReference type="Pfam" id="PF12698"/>
    </source>
</evidence>
<comment type="caution">
    <text evidence="7">The sequence shown here is derived from an EMBL/GenBank/DDBJ whole genome shotgun (WGS) entry which is preliminary data.</text>
</comment>
<evidence type="ECO:0000256" key="5">
    <source>
        <dbReference type="SAM" id="Phobius"/>
    </source>
</evidence>
<evidence type="ECO:0000313" key="8">
    <source>
        <dbReference type="Proteomes" id="UP000295515"/>
    </source>
</evidence>
<dbReference type="EMBL" id="SMCQ01000016">
    <property type="protein sequence ID" value="TCV96563.1"/>
    <property type="molecule type" value="Genomic_DNA"/>
</dbReference>
<dbReference type="GeneID" id="98915978"/>
<feature type="transmembrane region" description="Helical" evidence="5">
    <location>
        <begin position="633"/>
        <end position="655"/>
    </location>
</feature>
<feature type="transmembrane region" description="Helical" evidence="5">
    <location>
        <begin position="298"/>
        <end position="328"/>
    </location>
</feature>
<dbReference type="InterPro" id="IPR013525">
    <property type="entry name" value="ABC2_TM"/>
</dbReference>
<keyword evidence="8" id="KW-1185">Reference proteome</keyword>
<keyword evidence="4 5" id="KW-0472">Membrane</keyword>
<sequence length="789" mass="91823">MKLIQYEFIKIIQKRSLVIFLVILCFVNIGIFAYVQNLDTTIPPSSYHQLQTDLASIPNHQRYEYIKTEYEKYQGFLTIEQLTTLRLNVQDNQYMIDSILSDFPDVEEKYGKLYKENHQPVYTKDLESEALFLENILNEFQKLHDYPSYIENIQAKAHMISQISIFHKENSIEEKNIQKTANDYQSRINTPITYECEKGISSILSFPITSLMIILAMMVIASSLIIDEKEKKLFSIIKITPKGQYQTMFAKCVVMFLIIGVITICMMVSELLYASYIYGLGNLSRSVQSLAQFYQCPYSLTVIEFIGLFIFIKWLAACLIGTLMLLCAIVFKNKITIMVLMIFIMAIEYGLYLIISPLDSLYLLKYFNLFSILQTDTFFQIYRNIDVFHQLISLQVLTFIGLVCLLLIMIVLTTMTYHYKRNMCIQNIEIKNFKHFSFPSLSLFQQECYKIFFIQKVFILCLLCIFVQCYQYHYVPIYQDSEEIIYQQYMKELEGPLTNEKEQWLLKLQKHYDNLNQQLSLISQKEKKGLISHSLSITLQQEISQQQIGEQSFQKVFQQYLDIQKNPQKQFVYPMAYQQYFIETTWTFMPTLLLCLFLLMSMSHVISYEYQNHANLVTQLTLKGRKPVLKIKLGLSLLIGFIFLMMTMFPSLFLLQQKYGFASLSASATSIQDFAIFPSWISIGMICLASFVLKILVVISIIVIIHVVGVKTKNHLLTLFMSTAFLLMPMILSYGGYHVLDAISLYPLFFAGQYISSVQGLLQILFSLLGYGILSVLGLRYLFAYYQNV</sequence>
<feature type="transmembrane region" description="Helical" evidence="5">
    <location>
        <begin position="335"/>
        <end position="355"/>
    </location>
</feature>
<accession>A0A4R3YYW1</accession>
<dbReference type="PANTHER" id="PTHR37305">
    <property type="entry name" value="INTEGRAL MEMBRANE PROTEIN-RELATED"/>
    <property type="match status" value="1"/>
</dbReference>
<feature type="transmembrane region" description="Helical" evidence="5">
    <location>
        <begin position="580"/>
        <end position="600"/>
    </location>
</feature>
<dbReference type="AlphaFoldDB" id="A0A4R3YYW1"/>
<feature type="transmembrane region" description="Helical" evidence="5">
    <location>
        <begin position="16"/>
        <end position="35"/>
    </location>
</feature>
<keyword evidence="2 5" id="KW-0812">Transmembrane</keyword>
<feature type="transmembrane region" description="Helical" evidence="5">
    <location>
        <begin position="716"/>
        <end position="740"/>
    </location>
</feature>
<feature type="domain" description="ABC-2 type transporter transmembrane" evidence="6">
    <location>
        <begin position="20"/>
        <end position="412"/>
    </location>
</feature>
<proteinExistence type="predicted"/>
<organism evidence="7 8">
    <name type="scientific">Longibaculum muris</name>
    <dbReference type="NCBI Taxonomy" id="1796628"/>
    <lineage>
        <taxon>Bacteria</taxon>
        <taxon>Bacillati</taxon>
        <taxon>Bacillota</taxon>
        <taxon>Erysipelotrichia</taxon>
        <taxon>Erysipelotrichales</taxon>
        <taxon>Coprobacillaceae</taxon>
        <taxon>Longibaculum</taxon>
    </lineage>
</organism>
<comment type="subcellular location">
    <subcellularLocation>
        <location evidence="1">Membrane</location>
        <topology evidence="1">Multi-pass membrane protein</topology>
    </subcellularLocation>
</comment>
<feature type="transmembrane region" description="Helical" evidence="5">
    <location>
        <begin position="248"/>
        <end position="278"/>
    </location>
</feature>
<dbReference type="Pfam" id="PF12698">
    <property type="entry name" value="ABC2_membrane_3"/>
    <property type="match status" value="1"/>
</dbReference>
<dbReference type="PANTHER" id="PTHR37305:SF1">
    <property type="entry name" value="MEMBRANE PROTEIN"/>
    <property type="match status" value="1"/>
</dbReference>
<reference evidence="7 8" key="1">
    <citation type="submission" date="2019-03" db="EMBL/GenBank/DDBJ databases">
        <title>Genomic Encyclopedia of Type Strains, Phase IV (KMG-IV): sequencing the most valuable type-strain genomes for metagenomic binning, comparative biology and taxonomic classification.</title>
        <authorList>
            <person name="Goeker M."/>
        </authorList>
    </citation>
    <scope>NUCLEOTIDE SEQUENCE [LARGE SCALE GENOMIC DNA]</scope>
    <source>
        <strain evidence="7 8">DSM 29487</strain>
    </source>
</reference>
<feature type="transmembrane region" description="Helical" evidence="5">
    <location>
        <begin position="204"/>
        <end position="227"/>
    </location>
</feature>
<dbReference type="Proteomes" id="UP000295515">
    <property type="component" value="Unassembled WGS sequence"/>
</dbReference>
<evidence type="ECO:0000256" key="3">
    <source>
        <dbReference type="ARBA" id="ARBA00022989"/>
    </source>
</evidence>
<keyword evidence="3 5" id="KW-1133">Transmembrane helix</keyword>
<evidence type="ECO:0000313" key="7">
    <source>
        <dbReference type="EMBL" id="TCV96563.1"/>
    </source>
</evidence>
<dbReference type="GO" id="GO:0140359">
    <property type="term" value="F:ABC-type transporter activity"/>
    <property type="evidence" value="ECO:0007669"/>
    <property type="project" value="InterPro"/>
</dbReference>
<evidence type="ECO:0000256" key="2">
    <source>
        <dbReference type="ARBA" id="ARBA00022692"/>
    </source>
</evidence>
<feature type="transmembrane region" description="Helical" evidence="5">
    <location>
        <begin position="675"/>
        <end position="704"/>
    </location>
</feature>
<evidence type="ECO:0000256" key="4">
    <source>
        <dbReference type="ARBA" id="ARBA00023136"/>
    </source>
</evidence>
<dbReference type="GO" id="GO:0016020">
    <property type="term" value="C:membrane"/>
    <property type="evidence" value="ECO:0007669"/>
    <property type="project" value="UniProtKB-SubCell"/>
</dbReference>